<dbReference type="PANTHER" id="PTHR18895:SF74">
    <property type="entry name" value="MTRF1L RELEASE FACTOR GLUTAMINE METHYLTRANSFERASE"/>
    <property type="match status" value="1"/>
</dbReference>
<evidence type="ECO:0000259" key="1">
    <source>
        <dbReference type="Pfam" id="PF13847"/>
    </source>
</evidence>
<evidence type="ECO:0000313" key="3">
    <source>
        <dbReference type="Proteomes" id="UP001296580"/>
    </source>
</evidence>
<gene>
    <name evidence="2" type="ORF">G4993_16435</name>
</gene>
<reference evidence="2" key="1">
    <citation type="journal article" date="2020" name="Cell Host Microbe">
        <title>Functional and Genomic Variation between Human-Derived Isolates of Lachnospiraceae Reveals Inter- and Intra-Species Diversity.</title>
        <authorList>
            <person name="Sorbara M.T."/>
            <person name="Littmann E.R."/>
            <person name="Fontana E."/>
            <person name="Moody T.U."/>
            <person name="Kohout C.E."/>
            <person name="Gjonbalaj M."/>
            <person name="Eaton V."/>
            <person name="Seok R."/>
            <person name="Leiner I.M."/>
            <person name="Pamer E.G."/>
        </authorList>
    </citation>
    <scope>NUCLEOTIDE SEQUENCE</scope>
    <source>
        <strain evidence="2">MSK.15.32</strain>
    </source>
</reference>
<dbReference type="InterPro" id="IPR029063">
    <property type="entry name" value="SAM-dependent_MTases_sf"/>
</dbReference>
<accession>A0AAJ3FH23</accession>
<name>A0AAJ3FH23_MEDGN</name>
<organism evidence="2 3">
    <name type="scientific">Mediterraneibacter gnavus</name>
    <name type="common">Ruminococcus gnavus</name>
    <dbReference type="NCBI Taxonomy" id="33038"/>
    <lineage>
        <taxon>Bacteria</taxon>
        <taxon>Bacillati</taxon>
        <taxon>Bacillota</taxon>
        <taxon>Clostridia</taxon>
        <taxon>Lachnospirales</taxon>
        <taxon>Lachnospiraceae</taxon>
        <taxon>Mediterraneibacter</taxon>
    </lineage>
</organism>
<proteinExistence type="predicted"/>
<dbReference type="SUPFAM" id="SSF53335">
    <property type="entry name" value="S-adenosyl-L-methionine-dependent methyltransferases"/>
    <property type="match status" value="1"/>
</dbReference>
<dbReference type="PANTHER" id="PTHR18895">
    <property type="entry name" value="HEMK METHYLTRANSFERASE"/>
    <property type="match status" value="1"/>
</dbReference>
<dbReference type="InterPro" id="IPR025714">
    <property type="entry name" value="Methyltranfer_dom"/>
</dbReference>
<dbReference type="GO" id="GO:0008168">
    <property type="term" value="F:methyltransferase activity"/>
    <property type="evidence" value="ECO:0007669"/>
    <property type="project" value="UniProtKB-KW"/>
</dbReference>
<dbReference type="Pfam" id="PF13847">
    <property type="entry name" value="Methyltransf_31"/>
    <property type="match status" value="1"/>
</dbReference>
<dbReference type="CDD" id="cd02440">
    <property type="entry name" value="AdoMet_MTases"/>
    <property type="match status" value="1"/>
</dbReference>
<dbReference type="AlphaFoldDB" id="A0AAJ3FH23"/>
<comment type="caution">
    <text evidence="2">The sequence shown here is derived from an EMBL/GenBank/DDBJ whole genome shotgun (WGS) entry which is preliminary data.</text>
</comment>
<dbReference type="RefSeq" id="WP_173878155.1">
    <property type="nucleotide sequence ID" value="NZ_JAAIMR010000052.1"/>
</dbReference>
<evidence type="ECO:0000313" key="2">
    <source>
        <dbReference type="EMBL" id="NSI59954.1"/>
    </source>
</evidence>
<dbReference type="EMBL" id="JAAIRV010000053">
    <property type="protein sequence ID" value="NSI59954.1"/>
    <property type="molecule type" value="Genomic_DNA"/>
</dbReference>
<reference evidence="2" key="2">
    <citation type="submission" date="2020-02" db="EMBL/GenBank/DDBJ databases">
        <authorList>
            <person name="Littmann E."/>
            <person name="Sorbara M."/>
        </authorList>
    </citation>
    <scope>NUCLEOTIDE SEQUENCE</scope>
    <source>
        <strain evidence="2">MSK.15.32</strain>
    </source>
</reference>
<keyword evidence="2" id="KW-0808">Transferase</keyword>
<dbReference type="Proteomes" id="UP001296580">
    <property type="component" value="Unassembled WGS sequence"/>
</dbReference>
<dbReference type="GO" id="GO:0032259">
    <property type="term" value="P:methylation"/>
    <property type="evidence" value="ECO:0007669"/>
    <property type="project" value="UniProtKB-KW"/>
</dbReference>
<keyword evidence="2" id="KW-0489">Methyltransferase</keyword>
<sequence>MEINRSVMIPGLEMDIFINTVQKDSKNCKHLMELCTGSGVVSTVLGIKNSNMEIYAADISEEALAVAESNVRNYELDNVTLLKGDLYEPFIEKNLYEFDIRLSNPSYVKMSEIRNLIKQLKDNAPAFSLDGVQDGLYFFRKILSRVREFLRVGDYIIFENGENQSEELQKYLCSTILELLKG</sequence>
<dbReference type="Gene3D" id="3.40.50.150">
    <property type="entry name" value="Vaccinia Virus protein VP39"/>
    <property type="match status" value="1"/>
</dbReference>
<protein>
    <submittedName>
        <fullName evidence="2">Methyltransferase domain-containing protein</fullName>
    </submittedName>
</protein>
<dbReference type="InterPro" id="IPR050320">
    <property type="entry name" value="N5-glutamine_MTase"/>
</dbReference>
<feature type="domain" description="Methyltransferase" evidence="1">
    <location>
        <begin position="29"/>
        <end position="165"/>
    </location>
</feature>